<feature type="domain" description="Pyrroline-5-carboxylate reductase catalytic N-terminal" evidence="2">
    <location>
        <begin position="2"/>
        <end position="93"/>
    </location>
</feature>
<dbReference type="GO" id="GO:0016491">
    <property type="term" value="F:oxidoreductase activity"/>
    <property type="evidence" value="ECO:0007669"/>
    <property type="project" value="UniProtKB-KW"/>
</dbReference>
<dbReference type="STRING" id="1220578.FPE01S_03_00500"/>
<dbReference type="EMBL" id="BBWV01000003">
    <property type="protein sequence ID" value="GAO44011.1"/>
    <property type="molecule type" value="Genomic_DNA"/>
</dbReference>
<dbReference type="SUPFAM" id="SSF51735">
    <property type="entry name" value="NAD(P)-binding Rossmann-fold domains"/>
    <property type="match status" value="1"/>
</dbReference>
<reference evidence="3 4" key="1">
    <citation type="submission" date="2015-04" db="EMBL/GenBank/DDBJ databases">
        <title>Whole genome shotgun sequence of Flavihumibacter petaseus NBRC 106054.</title>
        <authorList>
            <person name="Miyazawa S."/>
            <person name="Hosoyama A."/>
            <person name="Hashimoto M."/>
            <person name="Noguchi M."/>
            <person name="Tsuchikane K."/>
            <person name="Ohji S."/>
            <person name="Yamazoe A."/>
            <person name="Ichikawa N."/>
            <person name="Kimura A."/>
            <person name="Fujita N."/>
        </authorList>
    </citation>
    <scope>NUCLEOTIDE SEQUENCE [LARGE SCALE GENOMIC DNA]</scope>
    <source>
        <strain evidence="3 4">NBRC 106054</strain>
    </source>
</reference>
<dbReference type="Pfam" id="PF03807">
    <property type="entry name" value="F420_oxidored"/>
    <property type="match status" value="1"/>
</dbReference>
<comment type="caution">
    <text evidence="3">The sequence shown here is derived from an EMBL/GenBank/DDBJ whole genome shotgun (WGS) entry which is preliminary data.</text>
</comment>
<dbReference type="PANTHER" id="PTHR14239">
    <property type="entry name" value="DUDULIN-RELATED"/>
    <property type="match status" value="1"/>
</dbReference>
<dbReference type="RefSeq" id="WP_046369994.1">
    <property type="nucleotide sequence ID" value="NZ_BBWV01000003.1"/>
</dbReference>
<evidence type="ECO:0000313" key="4">
    <source>
        <dbReference type="Proteomes" id="UP000033121"/>
    </source>
</evidence>
<protein>
    <recommendedName>
        <fullName evidence="2">Pyrroline-5-carboxylate reductase catalytic N-terminal domain-containing protein</fullName>
    </recommendedName>
</protein>
<keyword evidence="1" id="KW-0560">Oxidoreductase</keyword>
<dbReference type="InterPro" id="IPR051267">
    <property type="entry name" value="STEAP_metalloreductase"/>
</dbReference>
<evidence type="ECO:0000259" key="2">
    <source>
        <dbReference type="Pfam" id="PF03807"/>
    </source>
</evidence>
<accession>A0A0E9N2X4</accession>
<sequence>MKIGIIGAGQIGATLAAQYIRAGHNVKVANARNQARLMEVTALTGAAAVTLIDVTIGVDVLVVSIPFLEIPNLASALDGMISPATVIIDTTNYYPIRDGRVDAVEDGLPESIWVSQQLSHRVVKAYNSILAGSLVKAGRPNGSASRIALPVSGDDAGQKQKAMRLVNNSGFDAFDAGSLGASWRQQPGSPAYCTDLSLAALINNLPLAQRELLPARRETALQFILQQNPDHWLSWYKECVANNRIIFETQPG</sequence>
<dbReference type="InterPro" id="IPR036291">
    <property type="entry name" value="NAD(P)-bd_dom_sf"/>
</dbReference>
<dbReference type="InterPro" id="IPR028939">
    <property type="entry name" value="P5C_Rdtase_cat_N"/>
</dbReference>
<dbReference type="PANTHER" id="PTHR14239:SF10">
    <property type="entry name" value="REDUCTASE"/>
    <property type="match status" value="1"/>
</dbReference>
<dbReference type="Proteomes" id="UP000033121">
    <property type="component" value="Unassembled WGS sequence"/>
</dbReference>
<keyword evidence="4" id="KW-1185">Reference proteome</keyword>
<dbReference type="Gene3D" id="3.40.50.720">
    <property type="entry name" value="NAD(P)-binding Rossmann-like Domain"/>
    <property type="match status" value="1"/>
</dbReference>
<organism evidence="3 4">
    <name type="scientific">Flavihumibacter petaseus NBRC 106054</name>
    <dbReference type="NCBI Taxonomy" id="1220578"/>
    <lineage>
        <taxon>Bacteria</taxon>
        <taxon>Pseudomonadati</taxon>
        <taxon>Bacteroidota</taxon>
        <taxon>Chitinophagia</taxon>
        <taxon>Chitinophagales</taxon>
        <taxon>Chitinophagaceae</taxon>
        <taxon>Flavihumibacter</taxon>
    </lineage>
</organism>
<dbReference type="OrthoDB" id="9786864at2"/>
<name>A0A0E9N2X4_9BACT</name>
<dbReference type="AlphaFoldDB" id="A0A0E9N2X4"/>
<evidence type="ECO:0000313" key="3">
    <source>
        <dbReference type="EMBL" id="GAO44011.1"/>
    </source>
</evidence>
<proteinExistence type="predicted"/>
<evidence type="ECO:0000256" key="1">
    <source>
        <dbReference type="ARBA" id="ARBA00023002"/>
    </source>
</evidence>
<gene>
    <name evidence="3" type="ORF">FPE01S_03_00500</name>
</gene>